<proteinExistence type="predicted"/>
<dbReference type="EMBL" id="FNQE01000048">
    <property type="protein sequence ID" value="SDZ38097.1"/>
    <property type="molecule type" value="Genomic_DNA"/>
</dbReference>
<organism evidence="1 2">
    <name type="scientific">Proteiniborus ethanoligenes</name>
    <dbReference type="NCBI Taxonomy" id="415015"/>
    <lineage>
        <taxon>Bacteria</taxon>
        <taxon>Bacillati</taxon>
        <taxon>Bacillota</taxon>
        <taxon>Clostridia</taxon>
        <taxon>Eubacteriales</taxon>
        <taxon>Proteiniborus</taxon>
    </lineage>
</organism>
<dbReference type="OrthoDB" id="1956886at2"/>
<sequence>MEDTRTIQEIINQLNMIEKDNQHILEHVNSIDLLLVSNENGRVKDAELSNKIVGLKEKIESVVEISNEITSMLNNQM</sequence>
<dbReference type="RefSeq" id="WP_091732962.1">
    <property type="nucleotide sequence ID" value="NZ_FNQE01000048.1"/>
</dbReference>
<evidence type="ECO:0000313" key="2">
    <source>
        <dbReference type="Proteomes" id="UP000198625"/>
    </source>
</evidence>
<reference evidence="1 2" key="1">
    <citation type="submission" date="2016-10" db="EMBL/GenBank/DDBJ databases">
        <authorList>
            <person name="de Groot N.N."/>
        </authorList>
    </citation>
    <scope>NUCLEOTIDE SEQUENCE [LARGE SCALE GENOMIC DNA]</scope>
    <source>
        <strain evidence="1 2">DSM 21650</strain>
    </source>
</reference>
<name>A0A1H3SK33_9FIRM</name>
<evidence type="ECO:0000313" key="1">
    <source>
        <dbReference type="EMBL" id="SDZ38097.1"/>
    </source>
</evidence>
<protein>
    <submittedName>
        <fullName evidence="1">Uncharacterized protein</fullName>
    </submittedName>
</protein>
<gene>
    <name evidence="1" type="ORF">SAMN05660462_02945</name>
</gene>
<accession>A0A1H3SK33</accession>
<dbReference type="AlphaFoldDB" id="A0A1H3SK33"/>
<keyword evidence="2" id="KW-1185">Reference proteome</keyword>
<dbReference type="Proteomes" id="UP000198625">
    <property type="component" value="Unassembled WGS sequence"/>
</dbReference>